<dbReference type="SUPFAM" id="SSF54637">
    <property type="entry name" value="Thioesterase/thiol ester dehydrase-isomerase"/>
    <property type="match status" value="1"/>
</dbReference>
<protein>
    <submittedName>
        <fullName evidence="1">Acyl-CoA thioesterase</fullName>
    </submittedName>
</protein>
<evidence type="ECO:0000313" key="2">
    <source>
        <dbReference type="Proteomes" id="UP000567186"/>
    </source>
</evidence>
<dbReference type="InterPro" id="IPR029069">
    <property type="entry name" value="HotDog_dom_sf"/>
</dbReference>
<proteinExistence type="predicted"/>
<dbReference type="Proteomes" id="UP000567186">
    <property type="component" value="Unassembled WGS sequence"/>
</dbReference>
<dbReference type="Gene3D" id="3.10.129.10">
    <property type="entry name" value="Hotdog Thioesterase"/>
    <property type="match status" value="1"/>
</dbReference>
<dbReference type="RefSeq" id="WP_135954095.1">
    <property type="nucleotide sequence ID" value="NZ_JABCKY010000001.1"/>
</dbReference>
<organism evidence="1 2">
    <name type="scientific">Marinobacter orientalis</name>
    <dbReference type="NCBI Taxonomy" id="1928859"/>
    <lineage>
        <taxon>Bacteria</taxon>
        <taxon>Pseudomonadati</taxon>
        <taxon>Pseudomonadota</taxon>
        <taxon>Gammaproteobacteria</taxon>
        <taxon>Pseudomonadales</taxon>
        <taxon>Marinobacteraceae</taxon>
        <taxon>Marinobacter</taxon>
    </lineage>
</organism>
<dbReference type="AlphaFoldDB" id="A0A7Y0RAC0"/>
<evidence type="ECO:0000313" key="1">
    <source>
        <dbReference type="EMBL" id="NMT62729.1"/>
    </source>
</evidence>
<reference evidence="1 2" key="1">
    <citation type="submission" date="2020-04" db="EMBL/GenBank/DDBJ databases">
        <title>Marinobacter oceani sp. nov., isolated from marine solar saltern.</title>
        <authorList>
            <person name="Chen X.-Y."/>
        </authorList>
    </citation>
    <scope>NUCLEOTIDE SEQUENCE [LARGE SCALE GENOMIC DNA]</scope>
    <source>
        <strain evidence="1 2">W62</strain>
    </source>
</reference>
<keyword evidence="2" id="KW-1185">Reference proteome</keyword>
<comment type="caution">
    <text evidence="1">The sequence shown here is derived from an EMBL/GenBank/DDBJ whole genome shotgun (WGS) entry which is preliminary data.</text>
</comment>
<sequence length="155" mass="16876">MSVFVSRLKLRSSHCGPSGKLQVSRYFELVNRVVEEWFGGPLDFSFAAMHDGTRQVGIPTVRLELEVGQVVSLGEELRLSLQLVRAGRSSIELIVIADCEEQARFNAKVVLVLTDTSGVQLRGLEIPPALREAMNDYLVDSSLSGNTAVTAGTEA</sequence>
<gene>
    <name evidence="1" type="ORF">HIU99_03875</name>
</gene>
<dbReference type="EMBL" id="JABCKY010000001">
    <property type="protein sequence ID" value="NMT62729.1"/>
    <property type="molecule type" value="Genomic_DNA"/>
</dbReference>
<name>A0A7Y0RAC0_9GAMM</name>
<dbReference type="OrthoDB" id="21822at2"/>
<accession>A0A7Y0RAC0</accession>